<feature type="compositionally biased region" description="Basic and acidic residues" evidence="1">
    <location>
        <begin position="218"/>
        <end position="228"/>
    </location>
</feature>
<evidence type="ECO:0000313" key="3">
    <source>
        <dbReference type="Proteomes" id="UP000615446"/>
    </source>
</evidence>
<organism evidence="2 3">
    <name type="scientific">Rhizophagus clarus</name>
    <dbReference type="NCBI Taxonomy" id="94130"/>
    <lineage>
        <taxon>Eukaryota</taxon>
        <taxon>Fungi</taxon>
        <taxon>Fungi incertae sedis</taxon>
        <taxon>Mucoromycota</taxon>
        <taxon>Glomeromycotina</taxon>
        <taxon>Glomeromycetes</taxon>
        <taxon>Glomerales</taxon>
        <taxon>Glomeraceae</taxon>
        <taxon>Rhizophagus</taxon>
    </lineage>
</organism>
<feature type="compositionally biased region" description="Basic residues" evidence="1">
    <location>
        <begin position="78"/>
        <end position="155"/>
    </location>
</feature>
<dbReference type="EMBL" id="BLAL01000012">
    <property type="protein sequence ID" value="GES74308.1"/>
    <property type="molecule type" value="Genomic_DNA"/>
</dbReference>
<evidence type="ECO:0000313" key="2">
    <source>
        <dbReference type="EMBL" id="GES74308.1"/>
    </source>
</evidence>
<protein>
    <submittedName>
        <fullName evidence="2">Uncharacterized protein</fullName>
    </submittedName>
</protein>
<feature type="compositionally biased region" description="Polar residues" evidence="1">
    <location>
        <begin position="162"/>
        <end position="186"/>
    </location>
</feature>
<feature type="region of interest" description="Disordered" evidence="1">
    <location>
        <begin position="1"/>
        <end position="201"/>
    </location>
</feature>
<dbReference type="AlphaFoldDB" id="A0A8H3KUM3"/>
<feature type="compositionally biased region" description="Basic residues" evidence="1">
    <location>
        <begin position="36"/>
        <end position="70"/>
    </location>
</feature>
<evidence type="ECO:0000256" key="1">
    <source>
        <dbReference type="SAM" id="MobiDB-lite"/>
    </source>
</evidence>
<feature type="compositionally biased region" description="Low complexity" evidence="1">
    <location>
        <begin position="26"/>
        <end position="35"/>
    </location>
</feature>
<feature type="compositionally biased region" description="Low complexity" evidence="1">
    <location>
        <begin position="520"/>
        <end position="534"/>
    </location>
</feature>
<gene>
    <name evidence="2" type="ORF">RCL2_000179200</name>
</gene>
<sequence>MRKFKPLNLIPISRDGSHPHIRSQRNESSSRSQSRQSRHQTHINRSRSRSKSRSTTRQPRSRPSRSKSRYYHSESQRSRSHRSRSPHRSQRSRSHRSRSPHRSQRSRSHRSRSPHRSHHSHSHQRRSRSPHRSHHSRSHQRRSRSRSHSPHRHQSRSQSQHNRNYQNVSRGRSITKRSLTDLSLTIPSSSPPASGANNREVSELRSMISNLTKRVEVLTEERTSEGPRNRSLSPVLSRENRRALPPITDKNFKKTVHDEVIHIINNLDSSILFDTSKTFSKQKKSINKKLLPAVKAAMPPSLEVYDTELLKVIKQLHKSRQEIWKLKKEGKIDEHNKRQHMTSRRDQKMTRRRKGLQHMIFTQDSILDDCRPENMTREVFIKDCEKAVNTAEVHSDEWSTEDEVLANEERNDNIRSGRLISTNSVIKIHNKEWRSSRVKRILFRADEIGVSIGTGLSRKRYHLDDIDKKSRPTQDMANWWISSRWIEPESDDDDDDEDNDGDNNDDDNNGNDDNNDDDNNGNGDNNDDGNNGNADKNDGTNEEQNDDNNGNLEVDEHQGPFYLEVPVDIRRRT</sequence>
<feature type="region of interest" description="Disordered" evidence="1">
    <location>
        <begin position="218"/>
        <end position="241"/>
    </location>
</feature>
<proteinExistence type="predicted"/>
<reference evidence="2" key="1">
    <citation type="submission" date="2019-10" db="EMBL/GenBank/DDBJ databases">
        <title>Conservation and host-specific expression of non-tandemly repeated heterogenous ribosome RNA gene in arbuscular mycorrhizal fungi.</title>
        <authorList>
            <person name="Maeda T."/>
            <person name="Kobayashi Y."/>
            <person name="Nakagawa T."/>
            <person name="Ezawa T."/>
            <person name="Yamaguchi K."/>
            <person name="Bino T."/>
            <person name="Nishimoto Y."/>
            <person name="Shigenobu S."/>
            <person name="Kawaguchi M."/>
        </authorList>
    </citation>
    <scope>NUCLEOTIDE SEQUENCE</scope>
    <source>
        <strain evidence="2">HR1</strain>
    </source>
</reference>
<accession>A0A8H3KUM3</accession>
<comment type="caution">
    <text evidence="2">The sequence shown here is derived from an EMBL/GenBank/DDBJ whole genome shotgun (WGS) entry which is preliminary data.</text>
</comment>
<dbReference type="OrthoDB" id="2339981at2759"/>
<dbReference type="Proteomes" id="UP000615446">
    <property type="component" value="Unassembled WGS sequence"/>
</dbReference>
<feature type="compositionally biased region" description="Acidic residues" evidence="1">
    <location>
        <begin position="488"/>
        <end position="519"/>
    </location>
</feature>
<feature type="region of interest" description="Disordered" evidence="1">
    <location>
        <begin position="484"/>
        <end position="573"/>
    </location>
</feature>
<name>A0A8H3KUM3_9GLOM</name>